<evidence type="ECO:0000313" key="3">
    <source>
        <dbReference type="Proteomes" id="UP000241096"/>
    </source>
</evidence>
<evidence type="ECO:0000256" key="1">
    <source>
        <dbReference type="SAM" id="MobiDB-lite"/>
    </source>
</evidence>
<proteinExistence type="predicted"/>
<accession>A0A2H4P830</accession>
<name>A0A2H4P830_9CAUD</name>
<evidence type="ECO:0000313" key="2">
    <source>
        <dbReference type="EMBL" id="ATW58343.1"/>
    </source>
</evidence>
<dbReference type="Proteomes" id="UP000241096">
    <property type="component" value="Segment"/>
</dbReference>
<organism evidence="2 3">
    <name type="scientific">Pseudomonas phage ventosus</name>
    <dbReference type="NCBI Taxonomy" id="2048980"/>
    <lineage>
        <taxon>Viruses</taxon>
        <taxon>Duplodnaviria</taxon>
        <taxon>Heunggongvirae</taxon>
        <taxon>Uroviricota</taxon>
        <taxon>Caudoviricetes</taxon>
        <taxon>Vandenendeviridae</taxon>
        <taxon>Gorskivirinae</taxon>
        <taxon>Ventosusvirus</taxon>
        <taxon>Ventosusvirus ventosus</taxon>
    </lineage>
</organism>
<sequence>MTDRQKQEQERERQQRRDDPYEQDKWLYRTPEEDLARWRKDQ</sequence>
<reference evidence="2 3" key="1">
    <citation type="submission" date="2017-09" db="EMBL/GenBank/DDBJ databases">
        <authorList>
            <person name="Ehlers B."/>
            <person name="Leendertz F.H."/>
        </authorList>
    </citation>
    <scope>NUCLEOTIDE SEQUENCE [LARGE SCALE GENOMIC DNA]</scope>
</reference>
<gene>
    <name evidence="2" type="ORF">CNR37_00136</name>
</gene>
<keyword evidence="3" id="KW-1185">Reference proteome</keyword>
<protein>
    <submittedName>
        <fullName evidence="2">Uncharacterized protein</fullName>
    </submittedName>
</protein>
<feature type="region of interest" description="Disordered" evidence="1">
    <location>
        <begin position="1"/>
        <end position="28"/>
    </location>
</feature>
<dbReference type="EMBL" id="MG018930">
    <property type="protein sequence ID" value="ATW58343.1"/>
    <property type="molecule type" value="Genomic_DNA"/>
</dbReference>